<organism evidence="2 3">
    <name type="scientific">Pseudoalteromonas lipolytica</name>
    <dbReference type="NCBI Taxonomy" id="570156"/>
    <lineage>
        <taxon>Bacteria</taxon>
        <taxon>Pseudomonadati</taxon>
        <taxon>Pseudomonadota</taxon>
        <taxon>Gammaproteobacteria</taxon>
        <taxon>Alteromonadales</taxon>
        <taxon>Pseudoalteromonadaceae</taxon>
        <taxon>Pseudoalteromonas</taxon>
    </lineage>
</organism>
<name>A0A0N8HKU1_9GAMM</name>
<dbReference type="PATRIC" id="fig|570156.3.peg.654"/>
<evidence type="ECO:0000313" key="3">
    <source>
        <dbReference type="Proteomes" id="UP000050378"/>
    </source>
</evidence>
<keyword evidence="1" id="KW-0732">Signal</keyword>
<reference evidence="2 3" key="1">
    <citation type="submission" date="2015-09" db="EMBL/GenBank/DDBJ databases">
        <title>Draft Genome Sequence of Pseudoalteromonas lipolytica UCD-48B.</title>
        <authorList>
            <person name="Krusor M."/>
            <person name="Coil D.A."/>
            <person name="Lang J.M."/>
            <person name="Eisen J.A."/>
            <person name="Alexiev A."/>
        </authorList>
    </citation>
    <scope>NUCLEOTIDE SEQUENCE [LARGE SCALE GENOMIC DNA]</scope>
    <source>
        <strain evidence="2 3">UCD-48B</strain>
    </source>
</reference>
<sequence>MLNIKKPALLLALTLCGQTAFANQTETLFDTERARHIPVTITAADSKCTIKKKCPVAFIGAGYGMAHTDYQFAQQAFHQHGYLTVEVAHELKGDPSLNPEPPYMTTRMENWHRGVQTLEFLAVELAKRYPAYDFNQLTLFGHSNGGDIAALYAAIYPAKVAKLITLDHRRMLTPRNNNIAVLTLRGSDYPADDNVLLTPQELAMYPVTQIKLKDSRHNDMYDGGPKALVERMSKELNAFLLANK</sequence>
<proteinExistence type="predicted"/>
<dbReference type="Proteomes" id="UP000050378">
    <property type="component" value="Unassembled WGS sequence"/>
</dbReference>
<evidence type="ECO:0000256" key="1">
    <source>
        <dbReference type="SAM" id="SignalP"/>
    </source>
</evidence>
<dbReference type="STRING" id="570156.AOG27_03280"/>
<dbReference type="Gene3D" id="3.40.50.1820">
    <property type="entry name" value="alpha/beta hydrolase"/>
    <property type="match status" value="1"/>
</dbReference>
<evidence type="ECO:0000313" key="2">
    <source>
        <dbReference type="EMBL" id="KPM84824.1"/>
    </source>
</evidence>
<dbReference type="EMBL" id="LJTC01000002">
    <property type="protein sequence ID" value="KPM84824.1"/>
    <property type="molecule type" value="Genomic_DNA"/>
</dbReference>
<evidence type="ECO:0008006" key="4">
    <source>
        <dbReference type="Google" id="ProtNLM"/>
    </source>
</evidence>
<dbReference type="AlphaFoldDB" id="A0A0N8HKU1"/>
<dbReference type="SUPFAM" id="SSF53474">
    <property type="entry name" value="alpha/beta-Hydrolases"/>
    <property type="match status" value="1"/>
</dbReference>
<feature type="signal peptide" evidence="1">
    <location>
        <begin position="1"/>
        <end position="22"/>
    </location>
</feature>
<dbReference type="InterPro" id="IPR029058">
    <property type="entry name" value="AB_hydrolase_fold"/>
</dbReference>
<comment type="caution">
    <text evidence="2">The sequence shown here is derived from an EMBL/GenBank/DDBJ whole genome shotgun (WGS) entry which is preliminary data.</text>
</comment>
<dbReference type="RefSeq" id="WP_054551581.1">
    <property type="nucleotide sequence ID" value="NZ_LJTC01000002.1"/>
</dbReference>
<accession>A0A0N8HKU1</accession>
<protein>
    <recommendedName>
        <fullName evidence="4">Alpha/beta hydrolase</fullName>
    </recommendedName>
</protein>
<gene>
    <name evidence="2" type="ORF">AOG27_03280</name>
</gene>
<feature type="chain" id="PRO_5006026595" description="Alpha/beta hydrolase" evidence="1">
    <location>
        <begin position="23"/>
        <end position="244"/>
    </location>
</feature>
<dbReference type="OrthoDB" id="9814760at2"/>